<evidence type="ECO:0000313" key="5">
    <source>
        <dbReference type="EMBL" id="CDO53418.1"/>
    </source>
</evidence>
<dbReference type="Proteomes" id="UP000242525">
    <property type="component" value="Unassembled WGS sequence"/>
</dbReference>
<dbReference type="PROSITE" id="PS50850">
    <property type="entry name" value="MFS"/>
    <property type="match status" value="1"/>
</dbReference>
<feature type="transmembrane region" description="Helical" evidence="3">
    <location>
        <begin position="382"/>
        <end position="407"/>
    </location>
</feature>
<name>A0A0J9X8E0_GEOCN</name>
<feature type="transmembrane region" description="Helical" evidence="3">
    <location>
        <begin position="110"/>
        <end position="129"/>
    </location>
</feature>
<dbReference type="InterPro" id="IPR036259">
    <property type="entry name" value="MFS_trans_sf"/>
</dbReference>
<dbReference type="OrthoDB" id="6509908at2759"/>
<dbReference type="GO" id="GO:0022857">
    <property type="term" value="F:transmembrane transporter activity"/>
    <property type="evidence" value="ECO:0007669"/>
    <property type="project" value="InterPro"/>
</dbReference>
<dbReference type="InterPro" id="IPR011701">
    <property type="entry name" value="MFS"/>
</dbReference>
<accession>A0A0J9X8E0</accession>
<evidence type="ECO:0000259" key="4">
    <source>
        <dbReference type="PROSITE" id="PS50850"/>
    </source>
</evidence>
<feature type="transmembrane region" description="Helical" evidence="3">
    <location>
        <begin position="413"/>
        <end position="433"/>
    </location>
</feature>
<comment type="caution">
    <text evidence="5">The sequence shown here is derived from an EMBL/GenBank/DDBJ whole genome shotgun (WGS) entry which is preliminary data.</text>
</comment>
<evidence type="ECO:0000256" key="2">
    <source>
        <dbReference type="ARBA" id="ARBA00006727"/>
    </source>
</evidence>
<feature type="transmembrane region" description="Helical" evidence="3">
    <location>
        <begin position="135"/>
        <end position="158"/>
    </location>
</feature>
<evidence type="ECO:0000256" key="1">
    <source>
        <dbReference type="ARBA" id="ARBA00004141"/>
    </source>
</evidence>
<dbReference type="Pfam" id="PF07690">
    <property type="entry name" value="MFS_1"/>
    <property type="match status" value="1"/>
</dbReference>
<feature type="transmembrane region" description="Helical" evidence="3">
    <location>
        <begin position="79"/>
        <end position="98"/>
    </location>
</feature>
<dbReference type="InterPro" id="IPR020846">
    <property type="entry name" value="MFS_dom"/>
</dbReference>
<evidence type="ECO:0000256" key="3">
    <source>
        <dbReference type="SAM" id="Phobius"/>
    </source>
</evidence>
<dbReference type="PANTHER" id="PTHR11360">
    <property type="entry name" value="MONOCARBOXYLATE TRANSPORTER"/>
    <property type="match status" value="1"/>
</dbReference>
<proteinExistence type="inferred from homology"/>
<feature type="transmembrane region" description="Helical" evidence="3">
    <location>
        <begin position="348"/>
        <end position="370"/>
    </location>
</feature>
<gene>
    <name evidence="5" type="ORF">BN980_GECA05s01506g</name>
</gene>
<dbReference type="PANTHER" id="PTHR11360:SF234">
    <property type="entry name" value="MFS-TYPE TRANSPORTER DBAD-RELATED"/>
    <property type="match status" value="1"/>
</dbReference>
<feature type="transmembrane region" description="Helical" evidence="3">
    <location>
        <begin position="259"/>
        <end position="280"/>
    </location>
</feature>
<feature type="transmembrane region" description="Helical" evidence="3">
    <location>
        <begin position="202"/>
        <end position="222"/>
    </location>
</feature>
<dbReference type="EMBL" id="CCBN010000005">
    <property type="protein sequence ID" value="CDO53418.1"/>
    <property type="molecule type" value="Genomic_DNA"/>
</dbReference>
<reference evidence="5" key="1">
    <citation type="submission" date="2014-03" db="EMBL/GenBank/DDBJ databases">
        <authorList>
            <person name="Casaregola S."/>
        </authorList>
    </citation>
    <scope>NUCLEOTIDE SEQUENCE [LARGE SCALE GENOMIC DNA]</scope>
    <source>
        <strain evidence="5">CLIB 918</strain>
    </source>
</reference>
<feature type="transmembrane region" description="Helical" evidence="3">
    <location>
        <begin position="43"/>
        <end position="67"/>
    </location>
</feature>
<dbReference type="AlphaFoldDB" id="A0A0J9X8E0"/>
<feature type="transmembrane region" description="Helical" evidence="3">
    <location>
        <begin position="170"/>
        <end position="190"/>
    </location>
</feature>
<feature type="transmembrane region" description="Helical" evidence="3">
    <location>
        <begin position="292"/>
        <end position="310"/>
    </location>
</feature>
<sequence>MLTEKLETEAKDIFSSDLEDKESIDSDKYHNDPTYFPDGGLRAWLQVVGGFFAVFVTWGLVTSFGAFQSYYKQELLPGVSAFKMGWISSIQSAFLLLGGTLSGRLFDIGYFYHLITFSTVLTFFSFMMVAQCSEFYQLLLAQGFGIGLGMGTLFGPCISCASTYFKKRRLMVISIMTSGGGLGGTIFPIAANNMLKRIGFQWSIRVLAFIDLFCLLLILTFMRDRLSREVRKEIRKKSKGKFFALESWFDYSALRDPTFILFVVGITACFFGVLAPYAYLQSFTIHINASKTIVTYIIPFLGCASFFGRLSTFLMARIMGPLTSTSFITLCCVILLFSWISITSEASVVLFALFYGFFSGAVGSLPPFIIPELTTDITRLGVRYGMCFLSMGSFMLLSIPLAGLVMGPNGDNYHMLAVFCGVPMAFGCVVLFLSRLSRSGFKLVRV</sequence>
<dbReference type="SUPFAM" id="SSF103473">
    <property type="entry name" value="MFS general substrate transporter"/>
    <property type="match status" value="1"/>
</dbReference>
<keyword evidence="3" id="KW-1133">Transmembrane helix</keyword>
<keyword evidence="3" id="KW-0472">Membrane</keyword>
<organism evidence="5 6">
    <name type="scientific">Geotrichum candidum</name>
    <name type="common">Oospora lactis</name>
    <name type="synonym">Dipodascus geotrichum</name>
    <dbReference type="NCBI Taxonomy" id="1173061"/>
    <lineage>
        <taxon>Eukaryota</taxon>
        <taxon>Fungi</taxon>
        <taxon>Dikarya</taxon>
        <taxon>Ascomycota</taxon>
        <taxon>Saccharomycotina</taxon>
        <taxon>Dipodascomycetes</taxon>
        <taxon>Dipodascales</taxon>
        <taxon>Dipodascaceae</taxon>
        <taxon>Geotrichum</taxon>
    </lineage>
</organism>
<comment type="subcellular location">
    <subcellularLocation>
        <location evidence="1">Membrane</location>
        <topology evidence="1">Multi-pass membrane protein</topology>
    </subcellularLocation>
</comment>
<dbReference type="Gene3D" id="1.20.1250.20">
    <property type="entry name" value="MFS general substrate transporter like domains"/>
    <property type="match status" value="2"/>
</dbReference>
<feature type="domain" description="Major facilitator superfamily (MFS) profile" evidence="4">
    <location>
        <begin position="43"/>
        <end position="438"/>
    </location>
</feature>
<dbReference type="InterPro" id="IPR050327">
    <property type="entry name" value="Proton-linked_MCT"/>
</dbReference>
<protein>
    <submittedName>
        <fullName evidence="5">Similar to Saccharomyces cerevisiae YOL119C MCH4 Protein with similarity to mammalian monocarboxylate permeases</fullName>
    </submittedName>
</protein>
<dbReference type="GO" id="GO:0016020">
    <property type="term" value="C:membrane"/>
    <property type="evidence" value="ECO:0007669"/>
    <property type="project" value="UniProtKB-SubCell"/>
</dbReference>
<keyword evidence="6" id="KW-1185">Reference proteome</keyword>
<evidence type="ECO:0000313" key="6">
    <source>
        <dbReference type="Proteomes" id="UP000242525"/>
    </source>
</evidence>
<keyword evidence="3" id="KW-0812">Transmembrane</keyword>
<comment type="similarity">
    <text evidence="2">Belongs to the major facilitator superfamily. Monocarboxylate porter (TC 2.A.1.13) family.</text>
</comment>
<feature type="transmembrane region" description="Helical" evidence="3">
    <location>
        <begin position="322"/>
        <end position="342"/>
    </location>
</feature>